<keyword evidence="2" id="KW-0472">Membrane</keyword>
<keyword evidence="2" id="KW-0812">Transmembrane</keyword>
<keyword evidence="4" id="KW-1185">Reference proteome</keyword>
<name>R9PBA9_PSEHS</name>
<dbReference type="HOGENOM" id="CLU_1019864_0_0_1"/>
<organism evidence="3 4">
    <name type="scientific">Pseudozyma hubeiensis (strain SY62)</name>
    <name type="common">Yeast</name>
    <dbReference type="NCBI Taxonomy" id="1305764"/>
    <lineage>
        <taxon>Eukaryota</taxon>
        <taxon>Fungi</taxon>
        <taxon>Dikarya</taxon>
        <taxon>Basidiomycota</taxon>
        <taxon>Ustilaginomycotina</taxon>
        <taxon>Ustilaginomycetes</taxon>
        <taxon>Ustilaginales</taxon>
        <taxon>Ustilaginaceae</taxon>
        <taxon>Pseudozyma</taxon>
    </lineage>
</organism>
<dbReference type="GeneID" id="24108201"/>
<dbReference type="Proteomes" id="UP000014071">
    <property type="component" value="Unassembled WGS sequence"/>
</dbReference>
<accession>R9PBA9</accession>
<dbReference type="EMBL" id="DF238793">
    <property type="protein sequence ID" value="GAC95335.1"/>
    <property type="molecule type" value="Genomic_DNA"/>
</dbReference>
<keyword evidence="2" id="KW-1133">Transmembrane helix</keyword>
<feature type="compositionally biased region" description="Basic and acidic residues" evidence="1">
    <location>
        <begin position="259"/>
        <end position="273"/>
    </location>
</feature>
<dbReference type="OrthoDB" id="2554206at2759"/>
<reference evidence="4" key="1">
    <citation type="journal article" date="2013" name="Genome Announc.">
        <title>Draft genome sequence of the basidiomycetous yeast-like fungus Pseudozyma hubeiensis SY62, which produces an abundant amount of the biosurfactant mannosylerythritol lipids.</title>
        <authorList>
            <person name="Konishi M."/>
            <person name="Hatada Y."/>
            <person name="Horiuchi J."/>
        </authorList>
    </citation>
    <scope>NUCLEOTIDE SEQUENCE [LARGE SCALE GENOMIC DNA]</scope>
    <source>
        <strain evidence="4">SY62</strain>
    </source>
</reference>
<dbReference type="AlphaFoldDB" id="R9PBA9"/>
<evidence type="ECO:0000256" key="2">
    <source>
        <dbReference type="SAM" id="Phobius"/>
    </source>
</evidence>
<evidence type="ECO:0000313" key="3">
    <source>
        <dbReference type="EMBL" id="GAC95335.1"/>
    </source>
</evidence>
<evidence type="ECO:0000256" key="1">
    <source>
        <dbReference type="SAM" id="MobiDB-lite"/>
    </source>
</evidence>
<dbReference type="RefSeq" id="XP_012188922.1">
    <property type="nucleotide sequence ID" value="XM_012333532.1"/>
</dbReference>
<proteinExistence type="predicted"/>
<sequence length="273" mass="30344">MEPGNLARTFRVVRSATAGLGLEISQGAQTLFLRHASERPKEKKSKSAVLTIDPPRRRREHHLIPSNRRLLAVRRLQPQPVSSTPARPSHHRDHFRYLGREDLQLRIWSLLVSEAFRHQHLFSSSFDAMPSTLLHRTLSQRASETESSSLLPLWIILGIGVALAIGWFALSSCLGDNAREALTDRIRGLFSRNRNGGTGGGMGGASGSRTAYGRMRDDEAEAFDINAAEHDLYDDVDAPHQPYDHHSAFPPTGGAGASKYDDLGDDIYDHRRP</sequence>
<dbReference type="eggNOG" id="ENOG502R2UD">
    <property type="taxonomic scope" value="Eukaryota"/>
</dbReference>
<feature type="transmembrane region" description="Helical" evidence="2">
    <location>
        <begin position="150"/>
        <end position="170"/>
    </location>
</feature>
<feature type="region of interest" description="Disordered" evidence="1">
    <location>
        <begin position="236"/>
        <end position="273"/>
    </location>
</feature>
<protein>
    <submittedName>
        <fullName evidence="3">Uncharacterized protein</fullName>
    </submittedName>
</protein>
<gene>
    <name evidence="3" type="ORF">PHSY_002910</name>
</gene>
<evidence type="ECO:0000313" key="4">
    <source>
        <dbReference type="Proteomes" id="UP000014071"/>
    </source>
</evidence>